<dbReference type="Pfam" id="PF21114">
    <property type="entry name" value="DDR1-2_DS-like"/>
    <property type="match status" value="1"/>
</dbReference>
<evidence type="ECO:0000313" key="16">
    <source>
        <dbReference type="Proteomes" id="UP001652621"/>
    </source>
</evidence>
<keyword evidence="6" id="KW-0067">ATP-binding</keyword>
<keyword evidence="4" id="KW-0732">Signal</keyword>
<feature type="transmembrane region" description="Helical" evidence="13">
    <location>
        <begin position="393"/>
        <end position="417"/>
    </location>
</feature>
<evidence type="ECO:0000256" key="1">
    <source>
        <dbReference type="ARBA" id="ARBA00004251"/>
    </source>
</evidence>
<feature type="region of interest" description="Disordered" evidence="12">
    <location>
        <begin position="697"/>
        <end position="733"/>
    </location>
</feature>
<dbReference type="InterPro" id="IPR050122">
    <property type="entry name" value="RTK"/>
</dbReference>
<evidence type="ECO:0000259" key="14">
    <source>
        <dbReference type="PROSITE" id="PS50011"/>
    </source>
</evidence>
<dbReference type="Pfam" id="PF07714">
    <property type="entry name" value="PK_Tyr_Ser-Thr"/>
    <property type="match status" value="1"/>
</dbReference>
<keyword evidence="5" id="KW-0547">Nucleotide-binding</keyword>
<dbReference type="CDD" id="cd00057">
    <property type="entry name" value="FA58C"/>
    <property type="match status" value="1"/>
</dbReference>
<evidence type="ECO:0000256" key="13">
    <source>
        <dbReference type="SAM" id="Phobius"/>
    </source>
</evidence>
<dbReference type="RefSeq" id="XP_058974327.1">
    <property type="nucleotide sequence ID" value="XM_059118344.1"/>
</dbReference>
<protein>
    <submittedName>
        <fullName evidence="17">Epithelial discoidin domain-containing receptor 1</fullName>
    </submittedName>
</protein>
<keyword evidence="16" id="KW-1185">Reference proteome</keyword>
<dbReference type="GeneID" id="101900801"/>
<dbReference type="InterPro" id="IPR008979">
    <property type="entry name" value="Galactose-bd-like_sf"/>
</dbReference>
<evidence type="ECO:0000256" key="11">
    <source>
        <dbReference type="ARBA" id="ARBA00023180"/>
    </source>
</evidence>
<dbReference type="Proteomes" id="UP001652621">
    <property type="component" value="Unplaced"/>
</dbReference>
<evidence type="ECO:0000256" key="12">
    <source>
        <dbReference type="SAM" id="MobiDB-lite"/>
    </source>
</evidence>
<feature type="compositionally biased region" description="Low complexity" evidence="12">
    <location>
        <begin position="697"/>
        <end position="724"/>
    </location>
</feature>
<dbReference type="InterPro" id="IPR001245">
    <property type="entry name" value="Ser-Thr/Tyr_kinase_cat_dom"/>
</dbReference>
<evidence type="ECO:0000256" key="4">
    <source>
        <dbReference type="ARBA" id="ARBA00022729"/>
    </source>
</evidence>
<dbReference type="InterPro" id="IPR048525">
    <property type="entry name" value="DDR1-2_DS-like"/>
</dbReference>
<dbReference type="PROSITE" id="PS01286">
    <property type="entry name" value="FA58C_2"/>
    <property type="match status" value="1"/>
</dbReference>
<dbReference type="SUPFAM" id="SSF56112">
    <property type="entry name" value="Protein kinase-like (PK-like)"/>
    <property type="match status" value="1"/>
</dbReference>
<dbReference type="Pfam" id="PF00754">
    <property type="entry name" value="F5_F8_type_C"/>
    <property type="match status" value="1"/>
</dbReference>
<keyword evidence="10 17" id="KW-0675">Receptor</keyword>
<reference evidence="17" key="1">
    <citation type="submission" date="2025-08" db="UniProtKB">
        <authorList>
            <consortium name="RefSeq"/>
        </authorList>
    </citation>
    <scope>IDENTIFICATION</scope>
    <source>
        <strain evidence="17">Aabys</strain>
        <tissue evidence="17">Whole body</tissue>
    </source>
</reference>
<keyword evidence="9" id="KW-1015">Disulfide bond</keyword>
<evidence type="ECO:0000259" key="15">
    <source>
        <dbReference type="PROSITE" id="PS50022"/>
    </source>
</evidence>
<evidence type="ECO:0000256" key="6">
    <source>
        <dbReference type="ARBA" id="ARBA00022840"/>
    </source>
</evidence>
<keyword evidence="7 13" id="KW-1133">Transmembrane helix</keyword>
<keyword evidence="2" id="KW-1003">Cell membrane</keyword>
<organism evidence="16 17">
    <name type="scientific">Musca domestica</name>
    <name type="common">House fly</name>
    <dbReference type="NCBI Taxonomy" id="7370"/>
    <lineage>
        <taxon>Eukaryota</taxon>
        <taxon>Metazoa</taxon>
        <taxon>Ecdysozoa</taxon>
        <taxon>Arthropoda</taxon>
        <taxon>Hexapoda</taxon>
        <taxon>Insecta</taxon>
        <taxon>Pterygota</taxon>
        <taxon>Neoptera</taxon>
        <taxon>Endopterygota</taxon>
        <taxon>Diptera</taxon>
        <taxon>Brachycera</taxon>
        <taxon>Muscomorpha</taxon>
        <taxon>Muscoidea</taxon>
        <taxon>Muscidae</taxon>
        <taxon>Musca</taxon>
    </lineage>
</organism>
<evidence type="ECO:0000256" key="5">
    <source>
        <dbReference type="ARBA" id="ARBA00022741"/>
    </source>
</evidence>
<keyword evidence="8 13" id="KW-0472">Membrane</keyword>
<dbReference type="PROSITE" id="PS01285">
    <property type="entry name" value="FA58C_1"/>
    <property type="match status" value="1"/>
</dbReference>
<dbReference type="InterPro" id="IPR000421">
    <property type="entry name" value="FA58C"/>
</dbReference>
<dbReference type="InterPro" id="IPR000719">
    <property type="entry name" value="Prot_kinase_dom"/>
</dbReference>
<dbReference type="Gene3D" id="2.60.120.1190">
    <property type="match status" value="1"/>
</dbReference>
<dbReference type="PANTHER" id="PTHR24416:SF580">
    <property type="entry name" value="DISCOIDIN DOMAIN RECEPTOR, ISOFORM F"/>
    <property type="match status" value="1"/>
</dbReference>
<accession>A0ABM3ULB8</accession>
<feature type="domain" description="Protein kinase" evidence="14">
    <location>
        <begin position="830"/>
        <end position="993"/>
    </location>
</feature>
<dbReference type="SMART" id="SM00231">
    <property type="entry name" value="FA58C"/>
    <property type="match status" value="1"/>
</dbReference>
<sequence length="993" mass="108188">MESGAIADFQISASTAHDMGNVGPQHARLKVDNNGGAWCPKHMVSRGLKEYLQIDLLQIHVLTAIRTQGRFGKGQGQEYTEAYVVEYWRPGMEAWKRWKNFQGKEILPGNTNTYSEVENVLQPIIFASKVRIYPYSQYDRTVCLRAEVVGCPWEEGILSYSIPKGTPRGIEIDLSDKSYDGHEEDDRYVEGLGQLVDGQKGKDNFRLDQGFGKGYEWVGWRNDTPNLQGRPVEITFEFAGVRNFSAVVIHTNNMYIKDVQVFVHAKVFFSIGGRQYIGEPVQFSYMPDVVLDHARDVTIKLHHRLGKYLQLHLYFAARWIMLSEITFISAPVTGNFTDEEFMGASGSQDNSEYPFQRDEVARIPYNKDRSGYENSVLSPKPIDQEPDTAGTSFIGVLITVLATIILLLVVVILAIIARNKRGHGGGNVLDAFQHNFNPDTLGSVDNKRLNGNGVKPVTMEPDSESIDKSSLYHEPFNVNNMYTSAASACSINDLQRHHVAPDYTDVPDIVCQDYAVPHMQDLLPSQKSNSLYSGAGSILGSGAGAGGGVGGIASNSLNGSNSNYSTTLASNRNTLNNMFHMKIPPPPPPPMGTVPFPLVSGSSTSLAPGHYALQQQPQTSPGQLQQQQQHQHQFHGLLSSSSAVNAAAAASTPTPTTTMSPSEKYYAAMAICKANMSTTLAGNNATQEQQMNWATTDGSATATTTPGQKFQQQQQYHQHHQQNQGTSTGTLPNGKNVFLTGIFQNALTLPSSNESPNFDKSPTASITGIGGSGGGGGSGYGCGSGSLNVTLTKPHHYNANELSDFISQVAGGDTEESANCQLQEFPRHSLVIVEKLGCGVFGEYHLCETRGLSTNLVAVATLRPGAPDHMRKEFRLKAKQLSRLKDVNVAPLVGACLRDEPICMVLDYSDCLGDLNQFLQEHISENEAGVVASHQQVGKRTSTAAATTMVSSSSSNKTNVLSYGCLVYIATQIASGMKYLEQMNFVHRDLATR</sequence>
<feature type="domain" description="F5/8 type C" evidence="15">
    <location>
        <begin position="1"/>
        <end position="151"/>
    </location>
</feature>
<dbReference type="Gene3D" id="2.60.120.260">
    <property type="entry name" value="Galactose-binding domain-like"/>
    <property type="match status" value="1"/>
</dbReference>
<dbReference type="Gene3D" id="3.30.200.20">
    <property type="entry name" value="Phosphorylase Kinase, domain 1"/>
    <property type="match status" value="1"/>
</dbReference>
<gene>
    <name evidence="17" type="primary">LOC101900801</name>
</gene>
<name>A0ABM3ULB8_MUSDO</name>
<evidence type="ECO:0000313" key="17">
    <source>
        <dbReference type="RefSeq" id="XP_058974327.1"/>
    </source>
</evidence>
<dbReference type="PROSITE" id="PS50011">
    <property type="entry name" value="PROTEIN_KINASE_DOM"/>
    <property type="match status" value="1"/>
</dbReference>
<dbReference type="InterPro" id="IPR011009">
    <property type="entry name" value="Kinase-like_dom_sf"/>
</dbReference>
<evidence type="ECO:0000256" key="9">
    <source>
        <dbReference type="ARBA" id="ARBA00023157"/>
    </source>
</evidence>
<evidence type="ECO:0000256" key="3">
    <source>
        <dbReference type="ARBA" id="ARBA00022692"/>
    </source>
</evidence>
<evidence type="ECO:0000256" key="2">
    <source>
        <dbReference type="ARBA" id="ARBA00022475"/>
    </source>
</evidence>
<dbReference type="PANTHER" id="PTHR24416">
    <property type="entry name" value="TYROSINE-PROTEIN KINASE RECEPTOR"/>
    <property type="match status" value="1"/>
</dbReference>
<comment type="subcellular location">
    <subcellularLocation>
        <location evidence="1">Cell membrane</location>
        <topology evidence="1">Single-pass type I membrane protein</topology>
    </subcellularLocation>
</comment>
<proteinExistence type="predicted"/>
<feature type="region of interest" description="Disordered" evidence="12">
    <location>
        <begin position="614"/>
        <end position="636"/>
    </location>
</feature>
<dbReference type="SMART" id="SM00219">
    <property type="entry name" value="TyrKc"/>
    <property type="match status" value="1"/>
</dbReference>
<dbReference type="InterPro" id="IPR020635">
    <property type="entry name" value="Tyr_kinase_cat_dom"/>
</dbReference>
<evidence type="ECO:0000256" key="7">
    <source>
        <dbReference type="ARBA" id="ARBA00022989"/>
    </source>
</evidence>
<feature type="region of interest" description="Disordered" evidence="12">
    <location>
        <begin position="443"/>
        <end position="466"/>
    </location>
</feature>
<keyword evidence="11" id="KW-0325">Glycoprotein</keyword>
<keyword evidence="3 13" id="KW-0812">Transmembrane</keyword>
<evidence type="ECO:0000256" key="10">
    <source>
        <dbReference type="ARBA" id="ARBA00023170"/>
    </source>
</evidence>
<evidence type="ECO:0000256" key="8">
    <source>
        <dbReference type="ARBA" id="ARBA00023136"/>
    </source>
</evidence>
<dbReference type="Gene3D" id="1.10.510.10">
    <property type="entry name" value="Transferase(Phosphotransferase) domain 1"/>
    <property type="match status" value="1"/>
</dbReference>
<dbReference type="SUPFAM" id="SSF49785">
    <property type="entry name" value="Galactose-binding domain-like"/>
    <property type="match status" value="1"/>
</dbReference>
<dbReference type="PROSITE" id="PS50022">
    <property type="entry name" value="FA58C_3"/>
    <property type="match status" value="1"/>
</dbReference>